<proteinExistence type="predicted"/>
<dbReference type="AlphaFoldDB" id="A0A1X0Y4K4"/>
<dbReference type="SUPFAM" id="SSF56059">
    <property type="entry name" value="Glutathione synthetase ATP-binding domain-like"/>
    <property type="match status" value="1"/>
</dbReference>
<evidence type="ECO:0000256" key="3">
    <source>
        <dbReference type="ARBA" id="ARBA00022840"/>
    </source>
</evidence>
<protein>
    <recommendedName>
        <fullName evidence="5">ATP-grasp domain-containing protein</fullName>
    </recommendedName>
</protein>
<dbReference type="PANTHER" id="PTHR43585:SF2">
    <property type="entry name" value="ATP-GRASP ENZYME FSQD"/>
    <property type="match status" value="1"/>
</dbReference>
<dbReference type="NCBIfam" id="NF005543">
    <property type="entry name" value="PRK07206.1"/>
    <property type="match status" value="1"/>
</dbReference>
<dbReference type="EMBL" id="MZZM01000018">
    <property type="protein sequence ID" value="ORJ59974.1"/>
    <property type="molecule type" value="Genomic_DNA"/>
</dbReference>
<dbReference type="Gene3D" id="3.30.470.20">
    <property type="entry name" value="ATP-grasp fold, B domain"/>
    <property type="match status" value="1"/>
</dbReference>
<dbReference type="PANTHER" id="PTHR43585">
    <property type="entry name" value="FUMIPYRROLE BIOSYNTHESIS PROTEIN C"/>
    <property type="match status" value="1"/>
</dbReference>
<dbReference type="InterPro" id="IPR011761">
    <property type="entry name" value="ATP-grasp"/>
</dbReference>
<dbReference type="Pfam" id="PF13535">
    <property type="entry name" value="ATP-grasp_4"/>
    <property type="match status" value="1"/>
</dbReference>
<evidence type="ECO:0000313" key="7">
    <source>
        <dbReference type="Proteomes" id="UP000193040"/>
    </source>
</evidence>
<reference evidence="6 7" key="1">
    <citation type="submission" date="2017-03" db="EMBL/GenBank/DDBJ databases">
        <title>Genomic insights into Mycobacterium simiae human colonization.</title>
        <authorList>
            <person name="Steffani J.L."/>
            <person name="Brunck M.E."/>
            <person name="Cruz E."/>
            <person name="Montiel R."/>
            <person name="Barona F."/>
        </authorList>
    </citation>
    <scope>NUCLEOTIDE SEQUENCE [LARGE SCALE GENOMIC DNA]</scope>
    <source>
        <strain evidence="6 7">MsiGto</strain>
    </source>
</reference>
<name>A0A1X0Y4K4_MYCSI</name>
<dbReference type="Proteomes" id="UP000193040">
    <property type="component" value="Unassembled WGS sequence"/>
</dbReference>
<sequence length="422" mass="46229">MHDDSTRYVVLVDTYASIGTELAQEFRRAGYTPVRLQSGAEVPLALRGLPDHYPYDVDIVHRGDLSVTLSALSPFRPVAVVAGTEPGVELADALSEAFHPITGAPTNGTALSPARRDKYLMIERIKEQGLRGARQILVQDEGQLRNWHNEVGGTIVLKPLRSAGSDGVSWCRNPDDAVRAFRRLNGRKNALAQSNDGVVAQEYLIGTEYIVNTVSCNGTHEVCDIWETHRINANGVPDLLVTSRLLPADGATQDELVAYAFAVLDVLGIAHGAAHVEIKMTAYGPCLIEVGARVSGGNLPATARLATGQSQIEWMVDAYVQPEQFARRTGRPYRLHQQVARTALVAPRSGTLLSYESLERVKELESFHDMQVRVSPGEQLSVTTNDLTHPVWVTLAHEVGEVVTRDLFTLRYMDGVGFYKLA</sequence>
<dbReference type="GO" id="GO:0046872">
    <property type="term" value="F:metal ion binding"/>
    <property type="evidence" value="ECO:0007669"/>
    <property type="project" value="InterPro"/>
</dbReference>
<keyword evidence="3 4" id="KW-0067">ATP-binding</keyword>
<dbReference type="RefSeq" id="WP_084950635.1">
    <property type="nucleotide sequence ID" value="NZ_MZZM01000018.1"/>
</dbReference>
<dbReference type="GO" id="GO:0005524">
    <property type="term" value="F:ATP binding"/>
    <property type="evidence" value="ECO:0007669"/>
    <property type="project" value="UniProtKB-UniRule"/>
</dbReference>
<feature type="domain" description="ATP-grasp" evidence="5">
    <location>
        <begin position="122"/>
        <end position="320"/>
    </location>
</feature>
<comment type="caution">
    <text evidence="6">The sequence shown here is derived from an EMBL/GenBank/DDBJ whole genome shotgun (WGS) entry which is preliminary data.</text>
</comment>
<dbReference type="GO" id="GO:0016874">
    <property type="term" value="F:ligase activity"/>
    <property type="evidence" value="ECO:0007669"/>
    <property type="project" value="UniProtKB-KW"/>
</dbReference>
<evidence type="ECO:0000256" key="4">
    <source>
        <dbReference type="PROSITE-ProRule" id="PRU00409"/>
    </source>
</evidence>
<evidence type="ECO:0000256" key="1">
    <source>
        <dbReference type="ARBA" id="ARBA00022598"/>
    </source>
</evidence>
<dbReference type="PROSITE" id="PS50975">
    <property type="entry name" value="ATP_GRASP"/>
    <property type="match status" value="1"/>
</dbReference>
<evidence type="ECO:0000259" key="5">
    <source>
        <dbReference type="PROSITE" id="PS50975"/>
    </source>
</evidence>
<dbReference type="InterPro" id="IPR052032">
    <property type="entry name" value="ATP-dep_AA_Ligase"/>
</dbReference>
<keyword evidence="2 4" id="KW-0547">Nucleotide-binding</keyword>
<organism evidence="6 7">
    <name type="scientific">Mycobacterium simiae</name>
    <name type="common">Mycobacterium habana</name>
    <dbReference type="NCBI Taxonomy" id="1784"/>
    <lineage>
        <taxon>Bacteria</taxon>
        <taxon>Bacillati</taxon>
        <taxon>Actinomycetota</taxon>
        <taxon>Actinomycetes</taxon>
        <taxon>Mycobacteriales</taxon>
        <taxon>Mycobacteriaceae</taxon>
        <taxon>Mycobacterium</taxon>
        <taxon>Mycobacterium simiae complex</taxon>
    </lineage>
</organism>
<keyword evidence="1" id="KW-0436">Ligase</keyword>
<gene>
    <name evidence="6" type="ORF">B5M45_13750</name>
</gene>
<evidence type="ECO:0000313" key="6">
    <source>
        <dbReference type="EMBL" id="ORJ59974.1"/>
    </source>
</evidence>
<accession>A0A1X0Y4K4</accession>
<keyword evidence="7" id="KW-1185">Reference proteome</keyword>
<evidence type="ECO:0000256" key="2">
    <source>
        <dbReference type="ARBA" id="ARBA00022741"/>
    </source>
</evidence>